<organism evidence="2 3">
    <name type="scientific">Hypholoma sublateritium (strain FD-334 SS-4)</name>
    <dbReference type="NCBI Taxonomy" id="945553"/>
    <lineage>
        <taxon>Eukaryota</taxon>
        <taxon>Fungi</taxon>
        <taxon>Dikarya</taxon>
        <taxon>Basidiomycota</taxon>
        <taxon>Agaricomycotina</taxon>
        <taxon>Agaricomycetes</taxon>
        <taxon>Agaricomycetidae</taxon>
        <taxon>Agaricales</taxon>
        <taxon>Agaricineae</taxon>
        <taxon>Strophariaceae</taxon>
        <taxon>Hypholoma</taxon>
    </lineage>
</organism>
<accession>A0A0D2NAN6</accession>
<sequence length="64" mass="6647">MGDPQAPCLPPPEATASRPPPSDHRLATTGPPALPLQHGVPALLPPLNNPTMAAVFMYQPMVVA</sequence>
<protein>
    <submittedName>
        <fullName evidence="2">Uncharacterized protein</fullName>
    </submittedName>
</protein>
<reference evidence="3" key="1">
    <citation type="submission" date="2014-04" db="EMBL/GenBank/DDBJ databases">
        <title>Evolutionary Origins and Diversification of the Mycorrhizal Mutualists.</title>
        <authorList>
            <consortium name="DOE Joint Genome Institute"/>
            <consortium name="Mycorrhizal Genomics Consortium"/>
            <person name="Kohler A."/>
            <person name="Kuo A."/>
            <person name="Nagy L.G."/>
            <person name="Floudas D."/>
            <person name="Copeland A."/>
            <person name="Barry K.W."/>
            <person name="Cichocki N."/>
            <person name="Veneault-Fourrey C."/>
            <person name="LaButti K."/>
            <person name="Lindquist E.A."/>
            <person name="Lipzen A."/>
            <person name="Lundell T."/>
            <person name="Morin E."/>
            <person name="Murat C."/>
            <person name="Riley R."/>
            <person name="Ohm R."/>
            <person name="Sun H."/>
            <person name="Tunlid A."/>
            <person name="Henrissat B."/>
            <person name="Grigoriev I.V."/>
            <person name="Hibbett D.S."/>
            <person name="Martin F."/>
        </authorList>
    </citation>
    <scope>NUCLEOTIDE SEQUENCE [LARGE SCALE GENOMIC DNA]</scope>
    <source>
        <strain evidence="3">FD-334 SS-4</strain>
    </source>
</reference>
<gene>
    <name evidence="2" type="ORF">HYPSUDRAFT_209357</name>
</gene>
<dbReference type="Proteomes" id="UP000054270">
    <property type="component" value="Unassembled WGS sequence"/>
</dbReference>
<keyword evidence="3" id="KW-1185">Reference proteome</keyword>
<proteinExistence type="predicted"/>
<dbReference type="AlphaFoldDB" id="A0A0D2NAN6"/>
<name>A0A0D2NAN6_HYPSF</name>
<feature type="region of interest" description="Disordered" evidence="1">
    <location>
        <begin position="1"/>
        <end position="37"/>
    </location>
</feature>
<evidence type="ECO:0000313" key="3">
    <source>
        <dbReference type="Proteomes" id="UP000054270"/>
    </source>
</evidence>
<dbReference type="EMBL" id="KN817724">
    <property type="protein sequence ID" value="KJA13656.1"/>
    <property type="molecule type" value="Genomic_DNA"/>
</dbReference>
<evidence type="ECO:0000313" key="2">
    <source>
        <dbReference type="EMBL" id="KJA13656.1"/>
    </source>
</evidence>
<evidence type="ECO:0000256" key="1">
    <source>
        <dbReference type="SAM" id="MobiDB-lite"/>
    </source>
</evidence>